<dbReference type="InterPro" id="IPR016024">
    <property type="entry name" value="ARM-type_fold"/>
</dbReference>
<dbReference type="Proteomes" id="UP000001542">
    <property type="component" value="Unassembled WGS sequence"/>
</dbReference>
<proteinExistence type="predicted"/>
<name>A2FHC1_TRIV3</name>
<dbReference type="Gene3D" id="1.25.10.10">
    <property type="entry name" value="Leucine-rich Repeat Variant"/>
    <property type="match status" value="1"/>
</dbReference>
<dbReference type="AlphaFoldDB" id="A2FHC1"/>
<evidence type="ECO:0000313" key="1">
    <source>
        <dbReference type="EMBL" id="EAX95679.1"/>
    </source>
</evidence>
<evidence type="ECO:0000313" key="2">
    <source>
        <dbReference type="Proteomes" id="UP000001542"/>
    </source>
</evidence>
<gene>
    <name evidence="1" type="ORF">TVAG_144280</name>
</gene>
<protein>
    <submittedName>
        <fullName evidence="1">Uncharacterized protein</fullName>
    </submittedName>
</protein>
<organism evidence="1 2">
    <name type="scientific">Trichomonas vaginalis (strain ATCC PRA-98 / G3)</name>
    <dbReference type="NCBI Taxonomy" id="412133"/>
    <lineage>
        <taxon>Eukaryota</taxon>
        <taxon>Metamonada</taxon>
        <taxon>Parabasalia</taxon>
        <taxon>Trichomonadida</taxon>
        <taxon>Trichomonadidae</taxon>
        <taxon>Trichomonas</taxon>
    </lineage>
</organism>
<dbReference type="InParanoid" id="A2FHC1"/>
<dbReference type="EMBL" id="DS113793">
    <property type="protein sequence ID" value="EAX95679.1"/>
    <property type="molecule type" value="Genomic_DNA"/>
</dbReference>
<dbReference type="KEGG" id="tva:4753440"/>
<dbReference type="SUPFAM" id="SSF48371">
    <property type="entry name" value="ARM repeat"/>
    <property type="match status" value="1"/>
</dbReference>
<sequence>MDEDYKELDFSIDLPKSSLILKMEEKKKNNGDSERSKLSFDKFKETIEEISNLNTNPLNLEYRRMMLTRIQLIGSSFPEINEEILIYLENSDFLEIVLYFIDNYELTKEVEDKDDDFGILAASCIFVIYKCLMSSDQLSTKIMNLGYFDIIEKAIYQVPLHLKIYLLECTNYMYKKEELNGEQIQGEKLLPVMKLCLISEDIELSITTASLLSNMCRHFTKFSDECQELLFNLIAICFSREDNSLLIFVGDALSRILHLIIGHPIRSIIDMSLDFAWRAIQIENEDIQLYALKCATELLLHKEIENIFRIISIEDAASFLNSFTEILVKQSIAFFFCLMDEYSDLIDDIITSTVPSRILSLMEFAPCKVKDLAFRYFFCPIYRKPSLRLDSLINVQYLERFFEMIPNCHGTSVYIDCLETLIQYPMFIEIINQIDGVDTLEEVYDKIDGDEADRLNLLLDKIAELQKDD</sequence>
<reference evidence="1" key="2">
    <citation type="journal article" date="2007" name="Science">
        <title>Draft genome sequence of the sexually transmitted pathogen Trichomonas vaginalis.</title>
        <authorList>
            <person name="Carlton J.M."/>
            <person name="Hirt R.P."/>
            <person name="Silva J.C."/>
            <person name="Delcher A.L."/>
            <person name="Schatz M."/>
            <person name="Zhao Q."/>
            <person name="Wortman J.R."/>
            <person name="Bidwell S.L."/>
            <person name="Alsmark U.C.M."/>
            <person name="Besteiro S."/>
            <person name="Sicheritz-Ponten T."/>
            <person name="Noel C.J."/>
            <person name="Dacks J.B."/>
            <person name="Foster P.G."/>
            <person name="Simillion C."/>
            <person name="Van de Peer Y."/>
            <person name="Miranda-Saavedra D."/>
            <person name="Barton G.J."/>
            <person name="Westrop G.D."/>
            <person name="Mueller S."/>
            <person name="Dessi D."/>
            <person name="Fiori P.L."/>
            <person name="Ren Q."/>
            <person name="Paulsen I."/>
            <person name="Zhang H."/>
            <person name="Bastida-Corcuera F.D."/>
            <person name="Simoes-Barbosa A."/>
            <person name="Brown M.T."/>
            <person name="Hayes R.D."/>
            <person name="Mukherjee M."/>
            <person name="Okumura C.Y."/>
            <person name="Schneider R."/>
            <person name="Smith A.J."/>
            <person name="Vanacova S."/>
            <person name="Villalvazo M."/>
            <person name="Haas B.J."/>
            <person name="Pertea M."/>
            <person name="Feldblyum T.V."/>
            <person name="Utterback T.R."/>
            <person name="Shu C.L."/>
            <person name="Osoegawa K."/>
            <person name="de Jong P.J."/>
            <person name="Hrdy I."/>
            <person name="Horvathova L."/>
            <person name="Zubacova Z."/>
            <person name="Dolezal P."/>
            <person name="Malik S.B."/>
            <person name="Logsdon J.M. Jr."/>
            <person name="Henze K."/>
            <person name="Gupta A."/>
            <person name="Wang C.C."/>
            <person name="Dunne R.L."/>
            <person name="Upcroft J.A."/>
            <person name="Upcroft P."/>
            <person name="White O."/>
            <person name="Salzberg S.L."/>
            <person name="Tang P."/>
            <person name="Chiu C.-H."/>
            <person name="Lee Y.-S."/>
            <person name="Embley T.M."/>
            <person name="Coombs G.H."/>
            <person name="Mottram J.C."/>
            <person name="Tachezy J."/>
            <person name="Fraser-Liggett C.M."/>
            <person name="Johnson P.J."/>
        </authorList>
    </citation>
    <scope>NUCLEOTIDE SEQUENCE [LARGE SCALE GENOMIC DNA]</scope>
    <source>
        <strain evidence="1">G3</strain>
    </source>
</reference>
<accession>A2FHC1</accession>
<dbReference type="InterPro" id="IPR011989">
    <property type="entry name" value="ARM-like"/>
</dbReference>
<dbReference type="VEuPathDB" id="TrichDB:TVAGG3_0143890"/>
<dbReference type="SMR" id="A2FHC1"/>
<dbReference type="VEuPathDB" id="TrichDB:TVAG_144280"/>
<reference evidence="1" key="1">
    <citation type="submission" date="2006-10" db="EMBL/GenBank/DDBJ databases">
        <authorList>
            <person name="Amadeo P."/>
            <person name="Zhao Q."/>
            <person name="Wortman J."/>
            <person name="Fraser-Liggett C."/>
            <person name="Carlton J."/>
        </authorList>
    </citation>
    <scope>NUCLEOTIDE SEQUENCE</scope>
    <source>
        <strain evidence="1">G3</strain>
    </source>
</reference>
<keyword evidence="2" id="KW-1185">Reference proteome</keyword>